<sequence>MRCWLNLLLVVLLVATASTSLVSAAFVKPLTPYRSYDKGEPVVVLAHPLRSIFVDVFAHDHLSLGFCGPTSEAEQDKFDATLGERLLGDNAHVLPMNVTFMQNTTCQVMCTKTYSPEQSTRIIKAAEALVQHHWTIGDIPINNGFENYRRARFPMGNLATALALNNDFTITVYVNEYDMITAAEARVASLRHAASAEDSCAESAGLGHRVLTMDTNATVTYSYSVLFIRGDPSWSYEDEANELHVFSLVNNIVVLLVILATFFFVVIRALRSDFARYERLDDESPAEEAGWKLVHGDVFRAPRRPLLLAALVGSGVQVALAAILTVFFAAIGVVSEFTPGSIASCVLFTYAIFGAAAGFVAARLYKSLGGERWKSLLLVTGTAFPGLLFLLGVIANGVKAAHDAADAASTGTVFVVLAVWIFLLLPLCLIAGLIGFRTAPISFPVKINTLPRFLPQHSPFFARMVPIIVVCGLVSLAPIGIEWVAMTSALYSSNLYVWFPYLLTALIMFLAQTATQVVLFVYLRLRAENYHWWWVSFIAPAAVGIPIFVQSAFNLLSHNVVFGSGGSGVFNYFIVVIIAALTFSIMAGAAGMLACLWFTRKIYASIKIS</sequence>
<dbReference type="PANTHER" id="PTHR10766:SF111">
    <property type="entry name" value="TRANSMEMBRANE 9 SUPERFAMILY MEMBER 2"/>
    <property type="match status" value="1"/>
</dbReference>
<feature type="chain" id="PRO_5007354317" description="Transmembrane 9 superfamily member" evidence="7">
    <location>
        <begin position="25"/>
        <end position="609"/>
    </location>
</feature>
<dbReference type="Proteomes" id="UP000008743">
    <property type="component" value="Unassembled WGS sequence"/>
</dbReference>
<organism evidence="8 9">
    <name type="scientific">Capsaspora owczarzaki (strain ATCC 30864)</name>
    <dbReference type="NCBI Taxonomy" id="595528"/>
    <lineage>
        <taxon>Eukaryota</taxon>
        <taxon>Filasterea</taxon>
        <taxon>Capsaspora</taxon>
    </lineage>
</organism>
<keyword evidence="4 7" id="KW-0732">Signal</keyword>
<feature type="transmembrane region" description="Helical" evidence="7">
    <location>
        <begin position="530"/>
        <end position="549"/>
    </location>
</feature>
<feature type="signal peptide" evidence="7">
    <location>
        <begin position="1"/>
        <end position="24"/>
    </location>
</feature>
<proteinExistence type="inferred from homology"/>
<evidence type="ECO:0000256" key="2">
    <source>
        <dbReference type="ARBA" id="ARBA00005227"/>
    </source>
</evidence>
<evidence type="ECO:0000313" key="9">
    <source>
        <dbReference type="Proteomes" id="UP000008743"/>
    </source>
</evidence>
<dbReference type="OrthoDB" id="1666796at2759"/>
<dbReference type="InterPro" id="IPR004240">
    <property type="entry name" value="EMP70"/>
</dbReference>
<keyword evidence="5 7" id="KW-1133">Transmembrane helix</keyword>
<evidence type="ECO:0000313" key="8">
    <source>
        <dbReference type="EMBL" id="KJE93671.1"/>
    </source>
</evidence>
<feature type="transmembrane region" description="Helical" evidence="7">
    <location>
        <begin position="460"/>
        <end position="481"/>
    </location>
</feature>
<evidence type="ECO:0000256" key="5">
    <source>
        <dbReference type="ARBA" id="ARBA00022989"/>
    </source>
</evidence>
<dbReference type="eggNOG" id="KOG1278">
    <property type="taxonomic scope" value="Eukaryota"/>
</dbReference>
<dbReference type="GO" id="GO:0005737">
    <property type="term" value="C:cytoplasm"/>
    <property type="evidence" value="ECO:0007669"/>
    <property type="project" value="UniProtKB-ARBA"/>
</dbReference>
<feature type="transmembrane region" description="Helical" evidence="7">
    <location>
        <begin position="306"/>
        <end position="334"/>
    </location>
</feature>
<feature type="transmembrane region" description="Helical" evidence="7">
    <location>
        <begin position="376"/>
        <end position="395"/>
    </location>
</feature>
<dbReference type="GO" id="GO:0016020">
    <property type="term" value="C:membrane"/>
    <property type="evidence" value="ECO:0007669"/>
    <property type="project" value="UniProtKB-SubCell"/>
</dbReference>
<dbReference type="PANTHER" id="PTHR10766">
    <property type="entry name" value="TRANSMEMBRANE 9 SUPERFAMILY PROTEIN"/>
    <property type="match status" value="1"/>
</dbReference>
<protein>
    <recommendedName>
        <fullName evidence="7">Transmembrane 9 superfamily member</fullName>
    </recommendedName>
</protein>
<evidence type="ECO:0000256" key="7">
    <source>
        <dbReference type="RuleBase" id="RU363079"/>
    </source>
</evidence>
<dbReference type="EMBL" id="KE346365">
    <property type="protein sequence ID" value="KJE93671.1"/>
    <property type="molecule type" value="Genomic_DNA"/>
</dbReference>
<keyword evidence="6 7" id="KW-0472">Membrane</keyword>
<evidence type="ECO:0000256" key="6">
    <source>
        <dbReference type="ARBA" id="ARBA00023136"/>
    </source>
</evidence>
<feature type="transmembrane region" description="Helical" evidence="7">
    <location>
        <begin position="248"/>
        <end position="270"/>
    </location>
</feature>
<dbReference type="InParanoid" id="A0A0D2UF04"/>
<dbReference type="AlphaFoldDB" id="A0A0D2UF04"/>
<reference evidence="9" key="1">
    <citation type="submission" date="2011-02" db="EMBL/GenBank/DDBJ databases">
        <title>The Genome Sequence of Capsaspora owczarzaki ATCC 30864.</title>
        <authorList>
            <person name="Russ C."/>
            <person name="Cuomo C."/>
            <person name="Burger G."/>
            <person name="Gray M.W."/>
            <person name="Holland P.W.H."/>
            <person name="King N."/>
            <person name="Lang F.B.F."/>
            <person name="Roger A.J."/>
            <person name="Ruiz-Trillo I."/>
            <person name="Young S.K."/>
            <person name="Zeng Q."/>
            <person name="Gargeya S."/>
            <person name="Alvarado L."/>
            <person name="Berlin A."/>
            <person name="Chapman S.B."/>
            <person name="Chen Z."/>
            <person name="Freedman E."/>
            <person name="Gellesch M."/>
            <person name="Goldberg J."/>
            <person name="Griggs A."/>
            <person name="Gujja S."/>
            <person name="Heilman E."/>
            <person name="Heiman D."/>
            <person name="Howarth C."/>
            <person name="Mehta T."/>
            <person name="Neiman D."/>
            <person name="Pearson M."/>
            <person name="Roberts A."/>
            <person name="Saif S."/>
            <person name="Shea T."/>
            <person name="Shenoy N."/>
            <person name="Sisk P."/>
            <person name="Stolte C."/>
            <person name="Sykes S."/>
            <person name="White J."/>
            <person name="Yandava C."/>
            <person name="Haas B."/>
            <person name="Nusbaum C."/>
            <person name="Birren B."/>
        </authorList>
    </citation>
    <scope>NUCLEOTIDE SEQUENCE</scope>
    <source>
        <strain evidence="9">ATCC 30864</strain>
    </source>
</reference>
<name>A0A0D2UF04_CAPO3</name>
<comment type="similarity">
    <text evidence="2 7">Belongs to the nonaspanin (TM9SF) (TC 9.A.2) family.</text>
</comment>
<feature type="transmembrane region" description="Helical" evidence="7">
    <location>
        <begin position="340"/>
        <end position="364"/>
    </location>
</feature>
<evidence type="ECO:0000256" key="4">
    <source>
        <dbReference type="ARBA" id="ARBA00022729"/>
    </source>
</evidence>
<accession>A0A0D2UF04</accession>
<keyword evidence="9" id="KW-1185">Reference proteome</keyword>
<comment type="subcellular location">
    <subcellularLocation>
        <location evidence="1">Membrane</location>
        <topology evidence="1">Multi-pass membrane protein</topology>
    </subcellularLocation>
</comment>
<evidence type="ECO:0000256" key="3">
    <source>
        <dbReference type="ARBA" id="ARBA00022692"/>
    </source>
</evidence>
<feature type="transmembrane region" description="Helical" evidence="7">
    <location>
        <begin position="501"/>
        <end position="523"/>
    </location>
</feature>
<dbReference type="PhylomeDB" id="A0A0D2UF04"/>
<keyword evidence="3 7" id="KW-0812">Transmembrane</keyword>
<dbReference type="Pfam" id="PF02990">
    <property type="entry name" value="EMP70"/>
    <property type="match status" value="1"/>
</dbReference>
<evidence type="ECO:0000256" key="1">
    <source>
        <dbReference type="ARBA" id="ARBA00004141"/>
    </source>
</evidence>
<gene>
    <name evidence="8" type="ORF">CAOG_004425</name>
</gene>
<feature type="transmembrane region" description="Helical" evidence="7">
    <location>
        <begin position="415"/>
        <end position="439"/>
    </location>
</feature>
<dbReference type="GO" id="GO:0072657">
    <property type="term" value="P:protein localization to membrane"/>
    <property type="evidence" value="ECO:0007669"/>
    <property type="project" value="TreeGrafter"/>
</dbReference>
<feature type="transmembrane region" description="Helical" evidence="7">
    <location>
        <begin position="569"/>
        <end position="599"/>
    </location>
</feature>